<gene>
    <name evidence="1" type="ORF">RIMI_LOCUS14394130</name>
</gene>
<organism evidence="1 2">
    <name type="scientific">Ranitomeya imitator</name>
    <name type="common">mimic poison frog</name>
    <dbReference type="NCBI Taxonomy" id="111125"/>
    <lineage>
        <taxon>Eukaryota</taxon>
        <taxon>Metazoa</taxon>
        <taxon>Chordata</taxon>
        <taxon>Craniata</taxon>
        <taxon>Vertebrata</taxon>
        <taxon>Euteleostomi</taxon>
        <taxon>Amphibia</taxon>
        <taxon>Batrachia</taxon>
        <taxon>Anura</taxon>
        <taxon>Neobatrachia</taxon>
        <taxon>Hyloidea</taxon>
        <taxon>Dendrobatidae</taxon>
        <taxon>Dendrobatinae</taxon>
        <taxon>Ranitomeya</taxon>
    </lineage>
</organism>
<comment type="caution">
    <text evidence="1">The sequence shown here is derived from an EMBL/GenBank/DDBJ whole genome shotgun (WGS) entry which is preliminary data.</text>
</comment>
<sequence length="82" mass="9334">MKMESGGTEQKVCLPHNLYPSVTEWAHGITHRDIKEMSPKNKNTHSNSLMFRIQKLNKMTAIANPTFEDILAIETGYTETNL</sequence>
<evidence type="ECO:0000313" key="1">
    <source>
        <dbReference type="EMBL" id="CAJ0953605.1"/>
    </source>
</evidence>
<proteinExistence type="predicted"/>
<reference evidence="1" key="1">
    <citation type="submission" date="2023-07" db="EMBL/GenBank/DDBJ databases">
        <authorList>
            <person name="Stuckert A."/>
        </authorList>
    </citation>
    <scope>NUCLEOTIDE SEQUENCE</scope>
</reference>
<evidence type="ECO:0000313" key="2">
    <source>
        <dbReference type="Proteomes" id="UP001176940"/>
    </source>
</evidence>
<name>A0ABN9LXP3_9NEOB</name>
<dbReference type="EMBL" id="CAUEEQ010037050">
    <property type="protein sequence ID" value="CAJ0953605.1"/>
    <property type="molecule type" value="Genomic_DNA"/>
</dbReference>
<dbReference type="Proteomes" id="UP001176940">
    <property type="component" value="Unassembled WGS sequence"/>
</dbReference>
<accession>A0ABN9LXP3</accession>
<protein>
    <submittedName>
        <fullName evidence="1">Uncharacterized protein</fullName>
    </submittedName>
</protein>
<keyword evidence="2" id="KW-1185">Reference proteome</keyword>